<feature type="transmembrane region" description="Helical" evidence="6">
    <location>
        <begin position="360"/>
        <end position="379"/>
    </location>
</feature>
<dbReference type="OrthoDB" id="203097at2759"/>
<dbReference type="EMBL" id="CAICTM010001820">
    <property type="protein sequence ID" value="CAB9526394.1"/>
    <property type="molecule type" value="Genomic_DNA"/>
</dbReference>
<dbReference type="PANTHER" id="PTHR10361">
    <property type="entry name" value="SODIUM-BILE ACID COTRANSPORTER"/>
    <property type="match status" value="1"/>
</dbReference>
<dbReference type="Proteomes" id="UP001153069">
    <property type="component" value="Unassembled WGS sequence"/>
</dbReference>
<evidence type="ECO:0000256" key="1">
    <source>
        <dbReference type="ARBA" id="ARBA00004141"/>
    </source>
</evidence>
<sequence>MKCRSALVFLLALPSLASAFVAQGRPAVSVKLVTQKSPFPATVPVRVPLTSTAAEVDEPTPEEDPGLGKKLFDAYVKTADVATTLFPLWTVLFTGIALKSPAAFDWFTTDYFTGALAALMLSMGITLTPDDFVAVAKEPTSVFMQFTLCYAMMPVLALFLGRFFGLDPALMAGMVLVGSVNGGQASNLCTYIAKGNVALSVLMTTATTIGAIFMTPTLCKGLLGAVVPVDAIGIAKSTVEVVLAPIAIGMSLNKFFPKFVKKILPFAPVVGVVSTCLLVASAIAQVADPIKSAGMALQIPVLFLHLLGGLVGYGLPRFCGFDEISSRTMAIETSMKSSAFGFLLAKLHFGDYAARVPSAVSVFWMALTGSILAVIWRYIPVKEPTGDEVSPLKKCLQFVGLAKE</sequence>
<keyword evidence="5 6" id="KW-0472">Membrane</keyword>
<comment type="caution">
    <text evidence="8">The sequence shown here is derived from an EMBL/GenBank/DDBJ whole genome shotgun (WGS) entry which is preliminary data.</text>
</comment>
<evidence type="ECO:0000256" key="7">
    <source>
        <dbReference type="SAM" id="SignalP"/>
    </source>
</evidence>
<keyword evidence="4 6" id="KW-1133">Transmembrane helix</keyword>
<evidence type="ECO:0000256" key="3">
    <source>
        <dbReference type="ARBA" id="ARBA00022692"/>
    </source>
</evidence>
<evidence type="ECO:0000313" key="8">
    <source>
        <dbReference type="EMBL" id="CAB9526394.1"/>
    </source>
</evidence>
<feature type="transmembrane region" description="Helical" evidence="6">
    <location>
        <begin position="142"/>
        <end position="164"/>
    </location>
</feature>
<keyword evidence="3 6" id="KW-0812">Transmembrane</keyword>
<organism evidence="8 9">
    <name type="scientific">Seminavis robusta</name>
    <dbReference type="NCBI Taxonomy" id="568900"/>
    <lineage>
        <taxon>Eukaryota</taxon>
        <taxon>Sar</taxon>
        <taxon>Stramenopiles</taxon>
        <taxon>Ochrophyta</taxon>
        <taxon>Bacillariophyta</taxon>
        <taxon>Bacillariophyceae</taxon>
        <taxon>Bacillariophycidae</taxon>
        <taxon>Naviculales</taxon>
        <taxon>Naviculaceae</taxon>
        <taxon>Seminavis</taxon>
    </lineage>
</organism>
<dbReference type="InterPro" id="IPR002657">
    <property type="entry name" value="BilAc:Na_symport/Acr3"/>
</dbReference>
<dbReference type="PANTHER" id="PTHR10361:SF30">
    <property type="entry name" value="SODIUM_METABOLITE COTRANSPORTER BASS6, CHLOROPLASTIC-RELATED"/>
    <property type="match status" value="1"/>
</dbReference>
<evidence type="ECO:0000256" key="2">
    <source>
        <dbReference type="ARBA" id="ARBA00006528"/>
    </source>
</evidence>
<dbReference type="InterPro" id="IPR038770">
    <property type="entry name" value="Na+/solute_symporter_sf"/>
</dbReference>
<feature type="transmembrane region" description="Helical" evidence="6">
    <location>
        <begin position="295"/>
        <end position="316"/>
    </location>
</feature>
<dbReference type="InterPro" id="IPR004710">
    <property type="entry name" value="Bilac:Na_transpt"/>
</dbReference>
<gene>
    <name evidence="8" type="ORF">SEMRO_1822_G299790.1</name>
</gene>
<dbReference type="AlphaFoldDB" id="A0A9N8EWM3"/>
<feature type="transmembrane region" description="Helical" evidence="6">
    <location>
        <begin position="81"/>
        <end position="98"/>
    </location>
</feature>
<evidence type="ECO:0000256" key="5">
    <source>
        <dbReference type="ARBA" id="ARBA00023136"/>
    </source>
</evidence>
<feature type="chain" id="PRO_5040331393" evidence="7">
    <location>
        <begin position="20"/>
        <end position="404"/>
    </location>
</feature>
<evidence type="ECO:0000256" key="4">
    <source>
        <dbReference type="ARBA" id="ARBA00022989"/>
    </source>
</evidence>
<evidence type="ECO:0000256" key="6">
    <source>
        <dbReference type="SAM" id="Phobius"/>
    </source>
</evidence>
<feature type="transmembrane region" description="Helical" evidence="6">
    <location>
        <begin position="263"/>
        <end position="283"/>
    </location>
</feature>
<dbReference type="Pfam" id="PF01758">
    <property type="entry name" value="SBF"/>
    <property type="match status" value="1"/>
</dbReference>
<dbReference type="GO" id="GO:0016020">
    <property type="term" value="C:membrane"/>
    <property type="evidence" value="ECO:0007669"/>
    <property type="project" value="UniProtKB-SubCell"/>
</dbReference>
<comment type="similarity">
    <text evidence="2">Belongs to the bile acid:sodium symporter (BASS) (TC 2.A.28) family.</text>
</comment>
<feature type="signal peptide" evidence="7">
    <location>
        <begin position="1"/>
        <end position="19"/>
    </location>
</feature>
<keyword evidence="7" id="KW-0732">Signal</keyword>
<reference evidence="8" key="1">
    <citation type="submission" date="2020-06" db="EMBL/GenBank/DDBJ databases">
        <authorList>
            <consortium name="Plant Systems Biology data submission"/>
        </authorList>
    </citation>
    <scope>NUCLEOTIDE SEQUENCE</scope>
    <source>
        <strain evidence="8">D6</strain>
    </source>
</reference>
<comment type="subcellular location">
    <subcellularLocation>
        <location evidence="1">Membrane</location>
        <topology evidence="1">Multi-pass membrane protein</topology>
    </subcellularLocation>
</comment>
<accession>A0A9N8EWM3</accession>
<dbReference type="Gene3D" id="1.20.1530.20">
    <property type="match status" value="1"/>
</dbReference>
<keyword evidence="9" id="KW-1185">Reference proteome</keyword>
<name>A0A9N8EWM3_9STRA</name>
<feature type="transmembrane region" description="Helical" evidence="6">
    <location>
        <begin position="110"/>
        <end position="127"/>
    </location>
</feature>
<evidence type="ECO:0000313" key="9">
    <source>
        <dbReference type="Proteomes" id="UP001153069"/>
    </source>
</evidence>
<proteinExistence type="inferred from homology"/>
<protein>
    <submittedName>
        <fullName evidence="8">Sodium/pyruvate cotransporter BASS2, chloroplastic</fullName>
    </submittedName>
</protein>